<dbReference type="InterPro" id="IPR051791">
    <property type="entry name" value="Pra-immunoreactive"/>
</dbReference>
<gene>
    <name evidence="8" type="ORF">A0U92_04935</name>
</gene>
<keyword evidence="3 6" id="KW-0812">Transmembrane</keyword>
<evidence type="ECO:0000256" key="2">
    <source>
        <dbReference type="ARBA" id="ARBA00022475"/>
    </source>
</evidence>
<evidence type="ECO:0000256" key="6">
    <source>
        <dbReference type="SAM" id="Phobius"/>
    </source>
</evidence>
<evidence type="ECO:0000313" key="8">
    <source>
        <dbReference type="EMBL" id="AQS84224.1"/>
    </source>
</evidence>
<name>A0A1U9KEI2_ACEAC</name>
<accession>A0A1U9KEI2</accession>
<feature type="transmembrane region" description="Helical" evidence="6">
    <location>
        <begin position="153"/>
        <end position="173"/>
    </location>
</feature>
<proteinExistence type="predicted"/>
<keyword evidence="2" id="KW-1003">Cell membrane</keyword>
<evidence type="ECO:0000256" key="4">
    <source>
        <dbReference type="ARBA" id="ARBA00022989"/>
    </source>
</evidence>
<organism evidence="8 9">
    <name type="scientific">Acetobacter aceti</name>
    <dbReference type="NCBI Taxonomy" id="435"/>
    <lineage>
        <taxon>Bacteria</taxon>
        <taxon>Pseudomonadati</taxon>
        <taxon>Pseudomonadota</taxon>
        <taxon>Alphaproteobacteria</taxon>
        <taxon>Acetobacterales</taxon>
        <taxon>Acetobacteraceae</taxon>
        <taxon>Acetobacter</taxon>
        <taxon>Acetobacter subgen. Acetobacter</taxon>
    </lineage>
</organism>
<evidence type="ECO:0000313" key="9">
    <source>
        <dbReference type="Proteomes" id="UP000188937"/>
    </source>
</evidence>
<dbReference type="PANTHER" id="PTHR36115">
    <property type="entry name" value="PROLINE-RICH ANTIGEN HOMOLOG-RELATED"/>
    <property type="match status" value="1"/>
</dbReference>
<dbReference type="GO" id="GO:0005886">
    <property type="term" value="C:plasma membrane"/>
    <property type="evidence" value="ECO:0007669"/>
    <property type="project" value="UniProtKB-SubCell"/>
</dbReference>
<feature type="transmembrane region" description="Helical" evidence="6">
    <location>
        <begin position="37"/>
        <end position="63"/>
    </location>
</feature>
<evidence type="ECO:0000256" key="5">
    <source>
        <dbReference type="ARBA" id="ARBA00023136"/>
    </source>
</evidence>
<evidence type="ECO:0000259" key="7">
    <source>
        <dbReference type="Pfam" id="PF06271"/>
    </source>
</evidence>
<dbReference type="PANTHER" id="PTHR36115:SF9">
    <property type="entry name" value="LMO1584 PROTEIN"/>
    <property type="match status" value="1"/>
</dbReference>
<dbReference type="AlphaFoldDB" id="A0A1U9KEI2"/>
<dbReference type="InterPro" id="IPR010432">
    <property type="entry name" value="RDD"/>
</dbReference>
<feature type="domain" description="RDD" evidence="7">
    <location>
        <begin position="34"/>
        <end position="185"/>
    </location>
</feature>
<dbReference type="STRING" id="435.A0U92_04935"/>
<dbReference type="Pfam" id="PF06271">
    <property type="entry name" value="RDD"/>
    <property type="match status" value="1"/>
</dbReference>
<dbReference type="KEGG" id="aace:A0U92_04935"/>
<dbReference type="EMBL" id="CP014692">
    <property type="protein sequence ID" value="AQS84224.1"/>
    <property type="molecule type" value="Genomic_DNA"/>
</dbReference>
<comment type="subcellular location">
    <subcellularLocation>
        <location evidence="1">Cell membrane</location>
        <topology evidence="1">Multi-pass membrane protein</topology>
    </subcellularLocation>
</comment>
<sequence>MPDFLPPGWGAPPAQADIIGGSGSLTPDGRVLAYAGFWVRTAAAILDYVLLSVVSLVVGIFTLPTVRLEEWQGDTPSYQVAFRNTDFATSFHMPWPHVEIHDTGTYFLLFQLVYFVVLEASPLRASLGKLVLGLRVCDLTGSRISLLRSLVRNLVKMFISFPVLFIGVIMVAFTPRKQGLHDMVARTLVLRRERVVRFDSPG</sequence>
<evidence type="ECO:0000256" key="1">
    <source>
        <dbReference type="ARBA" id="ARBA00004651"/>
    </source>
</evidence>
<evidence type="ECO:0000256" key="3">
    <source>
        <dbReference type="ARBA" id="ARBA00022692"/>
    </source>
</evidence>
<protein>
    <recommendedName>
        <fullName evidence="7">RDD domain-containing protein</fullName>
    </recommendedName>
</protein>
<dbReference type="OrthoDB" id="9793824at2"/>
<keyword evidence="9" id="KW-1185">Reference proteome</keyword>
<keyword evidence="4 6" id="KW-1133">Transmembrane helix</keyword>
<keyword evidence="5 6" id="KW-0472">Membrane</keyword>
<reference evidence="8 9" key="1">
    <citation type="submission" date="2016-03" db="EMBL/GenBank/DDBJ databases">
        <title>Acetic acid bacteria sequencing.</title>
        <authorList>
            <person name="Brandt J."/>
            <person name="Jakob F."/>
            <person name="Vogel R.F."/>
        </authorList>
    </citation>
    <scope>NUCLEOTIDE SEQUENCE [LARGE SCALE GENOMIC DNA]</scope>
    <source>
        <strain evidence="8 9">TMW2.1153</strain>
    </source>
</reference>
<dbReference type="Proteomes" id="UP000188937">
    <property type="component" value="Chromosome"/>
</dbReference>
<dbReference type="RefSeq" id="WP_077812266.1">
    <property type="nucleotide sequence ID" value="NZ_CP014692.1"/>
</dbReference>